<evidence type="ECO:0000313" key="2">
    <source>
        <dbReference type="EMBL" id="BDI31285.1"/>
    </source>
</evidence>
<dbReference type="AlphaFoldDB" id="A0A402CYQ2"/>
<dbReference type="SMART" id="SM00855">
    <property type="entry name" value="PGAM"/>
    <property type="match status" value="1"/>
</dbReference>
<evidence type="ECO:0000256" key="1">
    <source>
        <dbReference type="ARBA" id="ARBA00022801"/>
    </source>
</evidence>
<gene>
    <name evidence="2" type="ORF">CCAX7_33360</name>
</gene>
<dbReference type="PIRSF" id="PIRSF000709">
    <property type="entry name" value="6PFK_2-Ptase"/>
    <property type="match status" value="1"/>
</dbReference>
<dbReference type="GO" id="GO:0045820">
    <property type="term" value="P:negative regulation of glycolytic process"/>
    <property type="evidence" value="ECO:0007669"/>
    <property type="project" value="TreeGrafter"/>
</dbReference>
<keyword evidence="3" id="KW-1185">Reference proteome</keyword>
<organism evidence="2 3">
    <name type="scientific">Capsulimonas corticalis</name>
    <dbReference type="NCBI Taxonomy" id="2219043"/>
    <lineage>
        <taxon>Bacteria</taxon>
        <taxon>Bacillati</taxon>
        <taxon>Armatimonadota</taxon>
        <taxon>Armatimonadia</taxon>
        <taxon>Capsulimonadales</taxon>
        <taxon>Capsulimonadaceae</taxon>
        <taxon>Capsulimonas</taxon>
    </lineage>
</organism>
<evidence type="ECO:0000313" key="3">
    <source>
        <dbReference type="Proteomes" id="UP000287394"/>
    </source>
</evidence>
<proteinExistence type="predicted"/>
<dbReference type="RefSeq" id="WP_165864331.1">
    <property type="nucleotide sequence ID" value="NZ_AP025739.1"/>
</dbReference>
<keyword evidence="1" id="KW-0378">Hydrolase</keyword>
<dbReference type="InterPro" id="IPR051695">
    <property type="entry name" value="Phosphoglycerate_Mutase"/>
</dbReference>
<dbReference type="CDD" id="cd07067">
    <property type="entry name" value="HP_PGM_like"/>
    <property type="match status" value="1"/>
</dbReference>
<dbReference type="InterPro" id="IPR029033">
    <property type="entry name" value="His_PPase_superfam"/>
</dbReference>
<dbReference type="Proteomes" id="UP000287394">
    <property type="component" value="Chromosome"/>
</dbReference>
<dbReference type="GO" id="GO:0005829">
    <property type="term" value="C:cytosol"/>
    <property type="evidence" value="ECO:0007669"/>
    <property type="project" value="TreeGrafter"/>
</dbReference>
<dbReference type="Pfam" id="PF00300">
    <property type="entry name" value="His_Phos_1"/>
    <property type="match status" value="1"/>
</dbReference>
<dbReference type="Gene3D" id="3.40.50.1240">
    <property type="entry name" value="Phosphoglycerate mutase-like"/>
    <property type="match status" value="1"/>
</dbReference>
<dbReference type="KEGG" id="ccot:CCAX7_33360"/>
<dbReference type="EMBL" id="AP025739">
    <property type="protein sequence ID" value="BDI31285.1"/>
    <property type="molecule type" value="Genomic_DNA"/>
</dbReference>
<dbReference type="PANTHER" id="PTHR46517">
    <property type="entry name" value="FRUCTOSE-2,6-BISPHOSPHATASE TIGAR"/>
    <property type="match status" value="1"/>
</dbReference>
<dbReference type="GO" id="GO:0043456">
    <property type="term" value="P:regulation of pentose-phosphate shunt"/>
    <property type="evidence" value="ECO:0007669"/>
    <property type="project" value="TreeGrafter"/>
</dbReference>
<dbReference type="InterPro" id="IPR001345">
    <property type="entry name" value="PG/BPGM_mutase_AS"/>
</dbReference>
<dbReference type="InterPro" id="IPR013078">
    <property type="entry name" value="His_Pase_superF_clade-1"/>
</dbReference>
<name>A0A402CYQ2_9BACT</name>
<accession>A0A402CYQ2</accession>
<dbReference type="GO" id="GO:0004331">
    <property type="term" value="F:fructose-2,6-bisphosphate 2-phosphatase activity"/>
    <property type="evidence" value="ECO:0007669"/>
    <property type="project" value="TreeGrafter"/>
</dbReference>
<reference evidence="2 3" key="1">
    <citation type="journal article" date="2019" name="Int. J. Syst. Evol. Microbiol.">
        <title>Capsulimonas corticalis gen. nov., sp. nov., an aerobic capsulated bacterium, of a novel bacterial order, Capsulimonadales ord. nov., of the class Armatimonadia of the phylum Armatimonadetes.</title>
        <authorList>
            <person name="Li J."/>
            <person name="Kudo C."/>
            <person name="Tonouchi A."/>
        </authorList>
    </citation>
    <scope>NUCLEOTIDE SEQUENCE [LARGE SCALE GENOMIC DNA]</scope>
    <source>
        <strain evidence="2 3">AX-7</strain>
    </source>
</reference>
<dbReference type="PANTHER" id="PTHR46517:SF1">
    <property type="entry name" value="FRUCTOSE-2,6-BISPHOSPHATASE TIGAR"/>
    <property type="match status" value="1"/>
</dbReference>
<dbReference type="PROSITE" id="PS00175">
    <property type="entry name" value="PG_MUTASE"/>
    <property type="match status" value="1"/>
</dbReference>
<sequence>MTRLLIVRHGETEWNTEGRIQGHTNSKLSALGVKQAQALTKRLGPWKLDAVYSSDLTRAMDTIAAAAKGHKLSAQPREALREKGFGEWEGQTVTEVSARYPDLWKRYHGERELDTPIPGGESWTQVKTRVLTVLQEILDTNPPDATIVIVGHGAALRPILLDAMQAPLTCLPRISLDNASLSIVEYKPPHGGRLQLLNDTSHLEDVKA</sequence>
<dbReference type="SUPFAM" id="SSF53254">
    <property type="entry name" value="Phosphoglycerate mutase-like"/>
    <property type="match status" value="1"/>
</dbReference>
<protein>
    <submittedName>
        <fullName evidence="2">Alpha-ribazole phosphatase</fullName>
    </submittedName>
</protein>